<dbReference type="HAMAP" id="MF_01930">
    <property type="entry name" value="PurN"/>
    <property type="match status" value="1"/>
</dbReference>
<keyword evidence="3 6" id="KW-0658">Purine biosynthesis</keyword>
<dbReference type="PROSITE" id="PS00373">
    <property type="entry name" value="GART"/>
    <property type="match status" value="1"/>
</dbReference>
<dbReference type="Pfam" id="PF00551">
    <property type="entry name" value="Formyl_trans_N"/>
    <property type="match status" value="1"/>
</dbReference>
<comment type="catalytic activity">
    <reaction evidence="5 6">
        <text>N(1)-(5-phospho-beta-D-ribosyl)glycinamide + (6R)-10-formyltetrahydrofolate = N(2)-formyl-N(1)-(5-phospho-beta-D-ribosyl)glycinamide + (6S)-5,6,7,8-tetrahydrofolate + H(+)</text>
        <dbReference type="Rhea" id="RHEA:15053"/>
        <dbReference type="ChEBI" id="CHEBI:15378"/>
        <dbReference type="ChEBI" id="CHEBI:57453"/>
        <dbReference type="ChEBI" id="CHEBI:143788"/>
        <dbReference type="ChEBI" id="CHEBI:147286"/>
        <dbReference type="ChEBI" id="CHEBI:195366"/>
        <dbReference type="EC" id="2.1.2.2"/>
    </reaction>
</comment>
<dbReference type="EMBL" id="JBJYXY010000001">
    <property type="protein sequence ID" value="MFN2974857.1"/>
    <property type="molecule type" value="Genomic_DNA"/>
</dbReference>
<dbReference type="PANTHER" id="PTHR43369">
    <property type="entry name" value="PHOSPHORIBOSYLGLYCINAMIDE FORMYLTRANSFERASE"/>
    <property type="match status" value="1"/>
</dbReference>
<comment type="pathway">
    <text evidence="1 6">Purine metabolism; IMP biosynthesis via de novo pathway; N(2)-formyl-N(1)-(5-phospho-D-ribosyl)glycinamide from N(1)-(5-phospho-D-ribosyl)glycinamide (10-formyl THF route): step 1/1.</text>
</comment>
<evidence type="ECO:0000256" key="6">
    <source>
        <dbReference type="HAMAP-Rule" id="MF_01930"/>
    </source>
</evidence>
<dbReference type="Proteomes" id="UP001634747">
    <property type="component" value="Unassembled WGS sequence"/>
</dbReference>
<dbReference type="RefSeq" id="WP_263413594.1">
    <property type="nucleotide sequence ID" value="NZ_BAABBH010000001.1"/>
</dbReference>
<feature type="site" description="Raises pKa of active site His" evidence="6">
    <location>
        <position position="162"/>
    </location>
</feature>
<comment type="function">
    <text evidence="6">Catalyzes the transfer of a formyl group from 10-formyltetrahydrofolate to 5-phospho-ribosyl-glycinamide (GAR), producing 5-phospho-ribosyl-N-formylglycinamide (FGAR) and tetrahydrofolate.</text>
</comment>
<keyword evidence="2 6" id="KW-0808">Transferase</keyword>
<dbReference type="InterPro" id="IPR004607">
    <property type="entry name" value="GART"/>
</dbReference>
<dbReference type="CDD" id="cd08645">
    <property type="entry name" value="FMT_core_GART"/>
    <property type="match status" value="1"/>
</dbReference>
<dbReference type="GO" id="GO:0004644">
    <property type="term" value="F:phosphoribosylglycinamide formyltransferase activity"/>
    <property type="evidence" value="ECO:0007669"/>
    <property type="project" value="UniProtKB-EC"/>
</dbReference>
<feature type="binding site" evidence="6">
    <location>
        <position position="82"/>
    </location>
    <ligand>
        <name>(6R)-10-formyltetrahydrofolate</name>
        <dbReference type="ChEBI" id="CHEBI:195366"/>
    </ligand>
</feature>
<evidence type="ECO:0000256" key="3">
    <source>
        <dbReference type="ARBA" id="ARBA00022755"/>
    </source>
</evidence>
<comment type="caution">
    <text evidence="8">The sequence shown here is derived from an EMBL/GenBank/DDBJ whole genome shotgun (WGS) entry which is preliminary data.</text>
</comment>
<evidence type="ECO:0000313" key="9">
    <source>
        <dbReference type="Proteomes" id="UP001634747"/>
    </source>
</evidence>
<dbReference type="Gene3D" id="3.40.50.170">
    <property type="entry name" value="Formyl transferase, N-terminal domain"/>
    <property type="match status" value="1"/>
</dbReference>
<evidence type="ECO:0000256" key="5">
    <source>
        <dbReference type="ARBA" id="ARBA00047664"/>
    </source>
</evidence>
<comment type="caution">
    <text evidence="6">Lacks conserved residue(s) required for the propagation of feature annotation.</text>
</comment>
<proteinExistence type="inferred from homology"/>
<comment type="similarity">
    <text evidence="4 6">Belongs to the GART family.</text>
</comment>
<dbReference type="InterPro" id="IPR001555">
    <property type="entry name" value="GART_AS"/>
</dbReference>
<dbReference type="InterPro" id="IPR002376">
    <property type="entry name" value="Formyl_transf_N"/>
</dbReference>
<organism evidence="8 9">
    <name type="scientific">Terriglobus aquaticus</name>
    <dbReference type="NCBI Taxonomy" id="940139"/>
    <lineage>
        <taxon>Bacteria</taxon>
        <taxon>Pseudomonadati</taxon>
        <taxon>Acidobacteriota</taxon>
        <taxon>Terriglobia</taxon>
        <taxon>Terriglobales</taxon>
        <taxon>Acidobacteriaceae</taxon>
        <taxon>Terriglobus</taxon>
    </lineage>
</organism>
<evidence type="ECO:0000256" key="1">
    <source>
        <dbReference type="ARBA" id="ARBA00005054"/>
    </source>
</evidence>
<dbReference type="EC" id="2.1.2.2" evidence="6"/>
<feature type="binding site" evidence="6">
    <location>
        <begin position="29"/>
        <end position="31"/>
    </location>
    <ligand>
        <name>N(1)-(5-phospho-beta-D-ribosyl)glycinamide</name>
        <dbReference type="ChEBI" id="CHEBI:143788"/>
    </ligand>
</feature>
<feature type="active site" description="Proton donor" evidence="6">
    <location>
        <position position="126"/>
    </location>
</feature>
<name>A0ABW9KID3_9BACT</name>
<dbReference type="NCBIfam" id="TIGR00639">
    <property type="entry name" value="PurN"/>
    <property type="match status" value="1"/>
</dbReference>
<dbReference type="InterPro" id="IPR036477">
    <property type="entry name" value="Formyl_transf_N_sf"/>
</dbReference>
<accession>A0ABW9KID3</accession>
<evidence type="ECO:0000313" key="8">
    <source>
        <dbReference type="EMBL" id="MFN2974857.1"/>
    </source>
</evidence>
<evidence type="ECO:0000259" key="7">
    <source>
        <dbReference type="Pfam" id="PF00551"/>
    </source>
</evidence>
<evidence type="ECO:0000256" key="2">
    <source>
        <dbReference type="ARBA" id="ARBA00022679"/>
    </source>
</evidence>
<dbReference type="SUPFAM" id="SSF53328">
    <property type="entry name" value="Formyltransferase"/>
    <property type="match status" value="1"/>
</dbReference>
<gene>
    <name evidence="6 8" type="primary">purN</name>
    <name evidence="8" type="ORF">ACK2TP_03705</name>
</gene>
<evidence type="ECO:0000256" key="4">
    <source>
        <dbReference type="ARBA" id="ARBA00038440"/>
    </source>
</evidence>
<protein>
    <recommendedName>
        <fullName evidence="6">Phosphoribosylglycinamide formyltransferase</fullName>
        <ecNumber evidence="6">2.1.2.2</ecNumber>
    </recommendedName>
    <alternativeName>
        <fullName evidence="6">5'-phosphoribosylglycinamide transformylase</fullName>
    </alternativeName>
    <alternativeName>
        <fullName evidence="6">GAR transformylase</fullName>
        <shortName evidence="6">GART</shortName>
    </alternativeName>
</protein>
<sequence length="217" mass="24007">MEAASQQVSDSASPRPAKVRLGVLLSGRGSNFINIADSIERGELRGCEIALVLSNIADAPGLAAARERGLPAVAQPSRGVPREEHDRAMLAHLQQHGVEYVILAGYMRVLTPEFLRTFPQRVLNIHPSLLPSFPGLHAQQQALEYGVKVAGCTVHFVDDAVDHGVIVMQRLVRVRENDTVERLSARILQQEHRLYPEAIARVLSGRYEVRGRQYLPK</sequence>
<feature type="binding site" evidence="6">
    <location>
        <position position="124"/>
    </location>
    <ligand>
        <name>(6R)-10-formyltetrahydrofolate</name>
        <dbReference type="ChEBI" id="CHEBI:195366"/>
    </ligand>
</feature>
<reference evidence="8 9" key="1">
    <citation type="submission" date="2024-12" db="EMBL/GenBank/DDBJ databases">
        <authorList>
            <person name="Lee Y."/>
        </authorList>
    </citation>
    <scope>NUCLEOTIDE SEQUENCE [LARGE SCALE GENOMIC DNA]</scope>
    <source>
        <strain evidence="8 9">03SUJ4</strain>
    </source>
</reference>
<keyword evidence="9" id="KW-1185">Reference proteome</keyword>
<dbReference type="PANTHER" id="PTHR43369:SF2">
    <property type="entry name" value="PHOSPHORIBOSYLGLYCINAMIDE FORMYLTRANSFERASE"/>
    <property type="match status" value="1"/>
</dbReference>
<feature type="domain" description="Formyl transferase N-terminal" evidence="7">
    <location>
        <begin position="20"/>
        <end position="199"/>
    </location>
</feature>